<dbReference type="InterPro" id="IPR003439">
    <property type="entry name" value="ABC_transporter-like_ATP-bd"/>
</dbReference>
<keyword evidence="1" id="KW-0547">Nucleotide-binding</keyword>
<dbReference type="Proteomes" id="UP000014984">
    <property type="component" value="Chromosome"/>
</dbReference>
<gene>
    <name evidence="4" type="ORF">STAIW_v1c01140</name>
</gene>
<evidence type="ECO:0000259" key="3">
    <source>
        <dbReference type="Pfam" id="PF00005"/>
    </source>
</evidence>
<dbReference type="AlphaFoldDB" id="S5MG10"/>
<dbReference type="HOGENOM" id="CLU_000604_1_15_14"/>
<keyword evidence="2" id="KW-0067">ATP-binding</keyword>
<proteinExistence type="predicted"/>
<dbReference type="RefSeq" id="WP_020833939.1">
    <property type="nucleotide sequence ID" value="NC_021846.1"/>
</dbReference>
<protein>
    <recommendedName>
        <fullName evidence="3">ABC transporter domain-containing protein</fullName>
    </recommendedName>
</protein>
<dbReference type="OrthoDB" id="9779029at2"/>
<organism evidence="4 5">
    <name type="scientific">Spiroplasma taiwanense CT-1</name>
    <dbReference type="NCBI Taxonomy" id="1276220"/>
    <lineage>
        <taxon>Bacteria</taxon>
        <taxon>Bacillati</taxon>
        <taxon>Mycoplasmatota</taxon>
        <taxon>Mollicutes</taxon>
        <taxon>Entomoplasmatales</taxon>
        <taxon>Spiroplasmataceae</taxon>
        <taxon>Spiroplasma</taxon>
    </lineage>
</organism>
<dbReference type="eggNOG" id="COG1131">
    <property type="taxonomic scope" value="Bacteria"/>
</dbReference>
<dbReference type="PATRIC" id="fig|1276220.3.peg.115"/>
<dbReference type="EMBL" id="CP005074">
    <property type="protein sequence ID" value="AGR40800.1"/>
    <property type="molecule type" value="Genomic_DNA"/>
</dbReference>
<dbReference type="PANTHER" id="PTHR43158">
    <property type="entry name" value="SKFA PEPTIDE EXPORT ATP-BINDING PROTEIN SKFE"/>
    <property type="match status" value="1"/>
</dbReference>
<dbReference type="SUPFAM" id="SSF52540">
    <property type="entry name" value="P-loop containing nucleoside triphosphate hydrolases"/>
    <property type="match status" value="1"/>
</dbReference>
<dbReference type="Pfam" id="PF00005">
    <property type="entry name" value="ABC_tran"/>
    <property type="match status" value="1"/>
</dbReference>
<keyword evidence="5" id="KW-1185">Reference proteome</keyword>
<dbReference type="PANTHER" id="PTHR43158:SF2">
    <property type="entry name" value="SKFA PEPTIDE EXPORT ATP-BINDING PROTEIN SKFE"/>
    <property type="match status" value="1"/>
</dbReference>
<dbReference type="GO" id="GO:0005524">
    <property type="term" value="F:ATP binding"/>
    <property type="evidence" value="ECO:0007669"/>
    <property type="project" value="UniProtKB-KW"/>
</dbReference>
<evidence type="ECO:0000313" key="5">
    <source>
        <dbReference type="Proteomes" id="UP000014984"/>
    </source>
</evidence>
<reference evidence="4 5" key="1">
    <citation type="journal article" date="2013" name="Genome Biol. Evol.">
        <title>Comparison of metabolic capacities and inference of gene content evolution in mosquito-associated Spiroplasma diminutum and S. taiwanense.</title>
        <authorList>
            <person name="Lo W.S."/>
            <person name="Ku C."/>
            <person name="Chen L.L."/>
            <person name="Chang T.H."/>
            <person name="Kuo C.H."/>
        </authorList>
    </citation>
    <scope>NUCLEOTIDE SEQUENCE [LARGE SCALE GENOMIC DNA]</scope>
    <source>
        <strain evidence="4">CT-1</strain>
    </source>
</reference>
<evidence type="ECO:0000313" key="4">
    <source>
        <dbReference type="EMBL" id="AGR40800.1"/>
    </source>
</evidence>
<dbReference type="STRING" id="1276220.STAIW_v1c01140"/>
<dbReference type="InterPro" id="IPR027417">
    <property type="entry name" value="P-loop_NTPase"/>
</dbReference>
<sequence length="111" mass="12739">MKIILELKNISKKINGKKILDNSSFKVNQGAIVGFLGNNGSGKTMLMKLIFGEIKKDFGEILYFGNSIFLNNFLQEISFFPDLNNINLNFTVKEYLFYIEKLLNKKCVTIF</sequence>
<dbReference type="Gene3D" id="3.40.50.300">
    <property type="entry name" value="P-loop containing nucleotide triphosphate hydrolases"/>
    <property type="match status" value="1"/>
</dbReference>
<evidence type="ECO:0000256" key="1">
    <source>
        <dbReference type="ARBA" id="ARBA00022741"/>
    </source>
</evidence>
<feature type="domain" description="ABC transporter" evidence="3">
    <location>
        <begin position="20"/>
        <end position="94"/>
    </location>
</feature>
<name>S5MG10_9MOLU</name>
<dbReference type="KEGG" id="stai:STAIW_v1c01140"/>
<dbReference type="GO" id="GO:0016887">
    <property type="term" value="F:ATP hydrolysis activity"/>
    <property type="evidence" value="ECO:0007669"/>
    <property type="project" value="InterPro"/>
</dbReference>
<accession>S5MG10</accession>
<evidence type="ECO:0000256" key="2">
    <source>
        <dbReference type="ARBA" id="ARBA00022840"/>
    </source>
</evidence>